<keyword evidence="3" id="KW-1185">Reference proteome</keyword>
<feature type="region of interest" description="Disordered" evidence="1">
    <location>
        <begin position="49"/>
        <end position="74"/>
    </location>
</feature>
<dbReference type="Proteomes" id="UP001159641">
    <property type="component" value="Unassembled WGS sequence"/>
</dbReference>
<sequence length="142" mass="15273">MSVQSLFKDSESRFHNNDDHNAGKAAGKAMETVNRSVVARGETVTSVTSLVPLQPKKGKRRKEKADVPPAVPAKAPIAAPFHKPKLLKPQRKVALDPIQAVTSHFVVLSPLVSSNQGQCLRLSASTALTLLKSSSCIFYNVS</sequence>
<accession>A0AB34HGU3</accession>
<reference evidence="2 3" key="1">
    <citation type="submission" date="2022-11" db="EMBL/GenBank/DDBJ databases">
        <title>Whole genome sequence of Eschrichtius robustus ER-17-0199.</title>
        <authorList>
            <person name="Bruniche-Olsen A."/>
            <person name="Black A.N."/>
            <person name="Fields C.J."/>
            <person name="Walden K."/>
            <person name="Dewoody J.A."/>
        </authorList>
    </citation>
    <scope>NUCLEOTIDE SEQUENCE [LARGE SCALE GENOMIC DNA]</scope>
    <source>
        <strain evidence="2">ER-17-0199</strain>
        <tissue evidence="2">Blubber</tissue>
    </source>
</reference>
<dbReference type="AlphaFoldDB" id="A0AB34HGU3"/>
<evidence type="ECO:0000256" key="1">
    <source>
        <dbReference type="SAM" id="MobiDB-lite"/>
    </source>
</evidence>
<feature type="region of interest" description="Disordered" evidence="1">
    <location>
        <begin position="1"/>
        <end position="30"/>
    </location>
</feature>
<feature type="compositionally biased region" description="Basic and acidic residues" evidence="1">
    <location>
        <begin position="8"/>
        <end position="22"/>
    </location>
</feature>
<proteinExistence type="predicted"/>
<gene>
    <name evidence="2" type="ORF">J1605_004698</name>
</gene>
<comment type="caution">
    <text evidence="2">The sequence shown here is derived from an EMBL/GenBank/DDBJ whole genome shotgun (WGS) entry which is preliminary data.</text>
</comment>
<dbReference type="EMBL" id="JAIQCJ010001375">
    <property type="protein sequence ID" value="KAJ8790115.1"/>
    <property type="molecule type" value="Genomic_DNA"/>
</dbReference>
<organism evidence="2 3">
    <name type="scientific">Eschrichtius robustus</name>
    <name type="common">California gray whale</name>
    <name type="synonym">Eschrichtius gibbosus</name>
    <dbReference type="NCBI Taxonomy" id="9764"/>
    <lineage>
        <taxon>Eukaryota</taxon>
        <taxon>Metazoa</taxon>
        <taxon>Chordata</taxon>
        <taxon>Craniata</taxon>
        <taxon>Vertebrata</taxon>
        <taxon>Euteleostomi</taxon>
        <taxon>Mammalia</taxon>
        <taxon>Eutheria</taxon>
        <taxon>Laurasiatheria</taxon>
        <taxon>Artiodactyla</taxon>
        <taxon>Whippomorpha</taxon>
        <taxon>Cetacea</taxon>
        <taxon>Mysticeti</taxon>
        <taxon>Eschrichtiidae</taxon>
        <taxon>Eschrichtius</taxon>
    </lineage>
</organism>
<protein>
    <submittedName>
        <fullName evidence="2">Uncharacterized protein</fullName>
    </submittedName>
</protein>
<evidence type="ECO:0000313" key="3">
    <source>
        <dbReference type="Proteomes" id="UP001159641"/>
    </source>
</evidence>
<evidence type="ECO:0000313" key="2">
    <source>
        <dbReference type="EMBL" id="KAJ8790115.1"/>
    </source>
</evidence>
<name>A0AB34HGU3_ESCRO</name>